<evidence type="ECO:0000256" key="2">
    <source>
        <dbReference type="ARBA" id="ARBA00012438"/>
    </source>
</evidence>
<dbReference type="SMART" id="SM00387">
    <property type="entry name" value="HATPase_c"/>
    <property type="match status" value="1"/>
</dbReference>
<evidence type="ECO:0000313" key="9">
    <source>
        <dbReference type="EMBL" id="MBK1878708.1"/>
    </source>
</evidence>
<evidence type="ECO:0000313" key="10">
    <source>
        <dbReference type="Proteomes" id="UP000617628"/>
    </source>
</evidence>
<dbReference type="InterPro" id="IPR003661">
    <property type="entry name" value="HisK_dim/P_dom"/>
</dbReference>
<dbReference type="Pfam" id="PF02518">
    <property type="entry name" value="HATPase_c"/>
    <property type="match status" value="1"/>
</dbReference>
<dbReference type="AlphaFoldDB" id="A0A934VSI5"/>
<dbReference type="SMART" id="SM00388">
    <property type="entry name" value="HisKA"/>
    <property type="match status" value="1"/>
</dbReference>
<dbReference type="EMBL" id="JAENIL010000034">
    <property type="protein sequence ID" value="MBK1878708.1"/>
    <property type="molecule type" value="Genomic_DNA"/>
</dbReference>
<feature type="transmembrane region" description="Helical" evidence="7">
    <location>
        <begin position="785"/>
        <end position="805"/>
    </location>
</feature>
<organism evidence="9 10">
    <name type="scientific">Pelagicoccus mobilis</name>
    <dbReference type="NCBI Taxonomy" id="415221"/>
    <lineage>
        <taxon>Bacteria</taxon>
        <taxon>Pseudomonadati</taxon>
        <taxon>Verrucomicrobiota</taxon>
        <taxon>Opitutia</taxon>
        <taxon>Puniceicoccales</taxon>
        <taxon>Pelagicoccaceae</taxon>
        <taxon>Pelagicoccus</taxon>
    </lineage>
</organism>
<dbReference type="InterPro" id="IPR005467">
    <property type="entry name" value="His_kinase_dom"/>
</dbReference>
<evidence type="ECO:0000256" key="7">
    <source>
        <dbReference type="SAM" id="Phobius"/>
    </source>
</evidence>
<dbReference type="CDD" id="cd16922">
    <property type="entry name" value="HATPase_EvgS-ArcB-TorS-like"/>
    <property type="match status" value="1"/>
</dbReference>
<comment type="catalytic activity">
    <reaction evidence="1">
        <text>ATP + protein L-histidine = ADP + protein N-phospho-L-histidine.</text>
        <dbReference type="EC" id="2.7.13.3"/>
    </reaction>
</comment>
<feature type="coiled-coil region" evidence="6">
    <location>
        <begin position="820"/>
        <end position="854"/>
    </location>
</feature>
<dbReference type="FunFam" id="3.30.565.10:FF:000010">
    <property type="entry name" value="Sensor histidine kinase RcsC"/>
    <property type="match status" value="1"/>
</dbReference>
<dbReference type="PRINTS" id="PR00344">
    <property type="entry name" value="BCTRLSENSOR"/>
</dbReference>
<dbReference type="InterPro" id="IPR036890">
    <property type="entry name" value="HATPase_C_sf"/>
</dbReference>
<evidence type="ECO:0000256" key="1">
    <source>
        <dbReference type="ARBA" id="ARBA00000085"/>
    </source>
</evidence>
<evidence type="ECO:0000256" key="4">
    <source>
        <dbReference type="ARBA" id="ARBA00022679"/>
    </source>
</evidence>
<dbReference type="PROSITE" id="PS50109">
    <property type="entry name" value="HIS_KIN"/>
    <property type="match status" value="1"/>
</dbReference>
<dbReference type="GO" id="GO:0005886">
    <property type="term" value="C:plasma membrane"/>
    <property type="evidence" value="ECO:0007669"/>
    <property type="project" value="TreeGrafter"/>
</dbReference>
<accession>A0A934VSI5</accession>
<dbReference type="RefSeq" id="WP_200356920.1">
    <property type="nucleotide sequence ID" value="NZ_JAENIL010000034.1"/>
</dbReference>
<dbReference type="SUPFAM" id="SSF55874">
    <property type="entry name" value="ATPase domain of HSP90 chaperone/DNA topoisomerase II/histidine kinase"/>
    <property type="match status" value="1"/>
</dbReference>
<dbReference type="InterPro" id="IPR036097">
    <property type="entry name" value="HisK_dim/P_sf"/>
</dbReference>
<evidence type="ECO:0000256" key="3">
    <source>
        <dbReference type="ARBA" id="ARBA00022553"/>
    </source>
</evidence>
<feature type="domain" description="Histidine kinase" evidence="8">
    <location>
        <begin position="861"/>
        <end position="1080"/>
    </location>
</feature>
<keyword evidence="7" id="KW-0812">Transmembrane</keyword>
<dbReference type="EC" id="2.7.13.3" evidence="2"/>
<keyword evidence="5" id="KW-0418">Kinase</keyword>
<sequence>MRSINPPDTNRQKTETRLIQLQAGSSFAILAKGMSLLGFALLCCLSAVTVRANLGIPSYTVFQPEMIGTDQGINAMTVDGLGRLALTSHDKLITFDGAAWKTYRVDTEDGKESPLLFALAFNQGRLFASSDRGIHEIEFIHNNRIQLIPLLDPQDPLFNDTGNLLKSLSVEDEVHFYSFNIQATYNLRTNKSTIRKFSDTNVDFMESDNNSLYSVFNDTILKFDQKKNDWYEIAEENGNADRSSIRAAENWGRKGIMLAPDDQAIAQLKNDSYVIWKSEIETLDNTSVLELEALSADHMAASVKSEGIFILNDRGHIVQGLNTRLDHRFGDARNLLAISPETLWASIGNSVVRIHLFDPIANVSPLIPSALTFPKLFKWKGNVFVESEGKLDRAVFFKGGGLRDFKPFGRIIPENIDTALPLTDEVICAGKAGIFSLKSNREYEQISDTEGVDILLGFDEVDDLFIAATNTSFILFKRNGGKWEYDSVIADAPPRSYFTHSTKQGDIWVEHGPGTISRVYREDNEVRIKTFTPEDGLKDSWINIFTVYDQIYFARLKNNAIAIWDEETGTLRESEGIVAELGEISKNYTRPFSDNNDNIWMLSSTGEQRVFDRDSDGGFTEILDASRSFGSKFIIEGADFGKSGTWLAGSNNVFLFSGTFPAEEYSPPRTFISRITSTNTGSTLHDSSRDPSNPTIEIPFTDNSLSFQITANAISTKRYPIRQYRIKGVHSDWKNMPNNTDEVLLSNLTEGLYTFETRSSFDELTYSSIDSRKFRILPPFYRSPFAYALYIILGISLYVSTAAILRRLAERRNKILYRLVAERTEEVEAANAQLNSANDELKELYQKAKAADHAKSSFLAVMSHEMRTPLNGVIGPCEILETQKLQEESLQFVKLIKNSGQRLLKFVDEVLQFSSNDTNLSKAEPETFQLQDLIDEVIQPARIQAEEKGLELELDFAPPTTTTWFGAPHTISQILSNLVNNAVKYTDEGKVSVHVSVDKRQSSSLVITVSDTGIGIESAATDKIFDPFFQIDDSSTRKWEGVGLGLSICKQLADQINATITVKSELDRGSCFTLTIPATPSILPQAESR</sequence>
<dbReference type="SUPFAM" id="SSF47384">
    <property type="entry name" value="Homodimeric domain of signal transducing histidine kinase"/>
    <property type="match status" value="1"/>
</dbReference>
<dbReference type="Gene3D" id="1.10.287.130">
    <property type="match status" value="1"/>
</dbReference>
<dbReference type="CDD" id="cd00082">
    <property type="entry name" value="HisKA"/>
    <property type="match status" value="1"/>
</dbReference>
<keyword evidence="10" id="KW-1185">Reference proteome</keyword>
<dbReference type="PANTHER" id="PTHR43047:SF72">
    <property type="entry name" value="OSMOSENSING HISTIDINE PROTEIN KINASE SLN1"/>
    <property type="match status" value="1"/>
</dbReference>
<keyword evidence="3" id="KW-0597">Phosphoprotein</keyword>
<dbReference type="Proteomes" id="UP000617628">
    <property type="component" value="Unassembled WGS sequence"/>
</dbReference>
<keyword evidence="6" id="KW-0175">Coiled coil</keyword>
<evidence type="ECO:0000259" key="8">
    <source>
        <dbReference type="PROSITE" id="PS50109"/>
    </source>
</evidence>
<dbReference type="Gene3D" id="3.30.565.10">
    <property type="entry name" value="Histidine kinase-like ATPase, C-terminal domain"/>
    <property type="match status" value="1"/>
</dbReference>
<keyword evidence="7" id="KW-0472">Membrane</keyword>
<dbReference type="InterPro" id="IPR003594">
    <property type="entry name" value="HATPase_dom"/>
</dbReference>
<dbReference type="SUPFAM" id="SSF75011">
    <property type="entry name" value="3-carboxy-cis,cis-mucoante lactonizing enzyme"/>
    <property type="match status" value="1"/>
</dbReference>
<dbReference type="Gene3D" id="2.60.40.10">
    <property type="entry name" value="Immunoglobulins"/>
    <property type="match status" value="1"/>
</dbReference>
<keyword evidence="4" id="KW-0808">Transferase</keyword>
<dbReference type="Pfam" id="PF00512">
    <property type="entry name" value="HisKA"/>
    <property type="match status" value="1"/>
</dbReference>
<dbReference type="InterPro" id="IPR013783">
    <property type="entry name" value="Ig-like_fold"/>
</dbReference>
<gene>
    <name evidence="9" type="ORF">JIN87_17640</name>
</gene>
<dbReference type="PANTHER" id="PTHR43047">
    <property type="entry name" value="TWO-COMPONENT HISTIDINE PROTEIN KINASE"/>
    <property type="match status" value="1"/>
</dbReference>
<name>A0A934VSI5_9BACT</name>
<evidence type="ECO:0000256" key="5">
    <source>
        <dbReference type="ARBA" id="ARBA00022777"/>
    </source>
</evidence>
<comment type="caution">
    <text evidence="9">The sequence shown here is derived from an EMBL/GenBank/DDBJ whole genome shotgun (WGS) entry which is preliminary data.</text>
</comment>
<evidence type="ECO:0000256" key="6">
    <source>
        <dbReference type="SAM" id="Coils"/>
    </source>
</evidence>
<protein>
    <recommendedName>
        <fullName evidence="2">histidine kinase</fullName>
        <ecNumber evidence="2">2.7.13.3</ecNumber>
    </recommendedName>
</protein>
<reference evidence="9" key="1">
    <citation type="submission" date="2021-01" db="EMBL/GenBank/DDBJ databases">
        <title>Modified the classification status of verrucomicrobia.</title>
        <authorList>
            <person name="Feng X."/>
        </authorList>
    </citation>
    <scope>NUCLEOTIDE SEQUENCE</scope>
    <source>
        <strain evidence="9">KCTC 13126</strain>
    </source>
</reference>
<dbReference type="GO" id="GO:0000155">
    <property type="term" value="F:phosphorelay sensor kinase activity"/>
    <property type="evidence" value="ECO:0007669"/>
    <property type="project" value="InterPro"/>
</dbReference>
<dbReference type="GO" id="GO:0009927">
    <property type="term" value="F:histidine phosphotransfer kinase activity"/>
    <property type="evidence" value="ECO:0007669"/>
    <property type="project" value="TreeGrafter"/>
</dbReference>
<dbReference type="InterPro" id="IPR004358">
    <property type="entry name" value="Sig_transdc_His_kin-like_C"/>
</dbReference>
<proteinExistence type="predicted"/>
<keyword evidence="7" id="KW-1133">Transmembrane helix</keyword>